<keyword evidence="1" id="KW-0472">Membrane</keyword>
<name>A0A1B7KVW3_PARTM</name>
<keyword evidence="1" id="KW-0812">Transmembrane</keyword>
<evidence type="ECO:0000313" key="3">
    <source>
        <dbReference type="Proteomes" id="UP000078290"/>
    </source>
</evidence>
<feature type="transmembrane region" description="Helical" evidence="1">
    <location>
        <begin position="40"/>
        <end position="63"/>
    </location>
</feature>
<accession>A0A1B7KVW3</accession>
<dbReference type="Proteomes" id="UP000078290">
    <property type="component" value="Unassembled WGS sequence"/>
</dbReference>
<sequence>MPCMLWILMIGMAMNMTLASFLWTMNAIGVHGQLEKSLSVAGMVLMLNSGASVVGNLVGEILFDKIGGFWSMMFAALVFFSALSLITTFFYARNLPKKQKRKKQTVTVE</sequence>
<dbReference type="InterPro" id="IPR036259">
    <property type="entry name" value="MFS_trans_sf"/>
</dbReference>
<reference evidence="3" key="1">
    <citation type="submission" date="2016-05" db="EMBL/GenBank/DDBJ databases">
        <authorList>
            <person name="Wang W."/>
            <person name="Zhu L."/>
        </authorList>
    </citation>
    <scope>NUCLEOTIDE SEQUENCE [LARGE SCALE GENOMIC DNA]</scope>
    <source>
        <strain evidence="3">W-2</strain>
    </source>
</reference>
<dbReference type="SUPFAM" id="SSF103473">
    <property type="entry name" value="MFS general substrate transporter"/>
    <property type="match status" value="1"/>
</dbReference>
<comment type="caution">
    <text evidence="2">The sequence shown here is derived from an EMBL/GenBank/DDBJ whole genome shotgun (WGS) entry which is preliminary data.</text>
</comment>
<dbReference type="Gene3D" id="1.20.1250.20">
    <property type="entry name" value="MFS general substrate transporter like domains"/>
    <property type="match status" value="1"/>
</dbReference>
<evidence type="ECO:0000313" key="2">
    <source>
        <dbReference type="EMBL" id="OAT74175.1"/>
    </source>
</evidence>
<evidence type="ECO:0000256" key="1">
    <source>
        <dbReference type="SAM" id="Phobius"/>
    </source>
</evidence>
<evidence type="ECO:0008006" key="4">
    <source>
        <dbReference type="Google" id="ProtNLM"/>
    </source>
</evidence>
<keyword evidence="1" id="KW-1133">Transmembrane helix</keyword>
<gene>
    <name evidence="2" type="ORF">A7K69_00215</name>
</gene>
<feature type="transmembrane region" description="Helical" evidence="1">
    <location>
        <begin position="69"/>
        <end position="92"/>
    </location>
</feature>
<dbReference type="AlphaFoldDB" id="A0A1B7KVW3"/>
<protein>
    <recommendedName>
        <fullName evidence="4">Major facilitator superfamily (MFS) profile domain-containing protein</fullName>
    </recommendedName>
</protein>
<feature type="transmembrane region" description="Helical" evidence="1">
    <location>
        <begin position="6"/>
        <end position="28"/>
    </location>
</feature>
<organism evidence="2 3">
    <name type="scientific">Parageobacillus thermoglucosidasius</name>
    <name type="common">Geobacillus thermoglucosidasius</name>
    <dbReference type="NCBI Taxonomy" id="1426"/>
    <lineage>
        <taxon>Bacteria</taxon>
        <taxon>Bacillati</taxon>
        <taxon>Bacillota</taxon>
        <taxon>Bacilli</taxon>
        <taxon>Bacillales</taxon>
        <taxon>Anoxybacillaceae</taxon>
        <taxon>Parageobacillus</taxon>
    </lineage>
</organism>
<dbReference type="EMBL" id="LXMA01000001">
    <property type="protein sequence ID" value="OAT74175.1"/>
    <property type="molecule type" value="Genomic_DNA"/>
</dbReference>
<proteinExistence type="predicted"/>